<dbReference type="EMBL" id="CYPW01000025">
    <property type="protein sequence ID" value="CUH53066.1"/>
    <property type="molecule type" value="Genomic_DNA"/>
</dbReference>
<organism evidence="1 2">
    <name type="scientific">Shimia marina</name>
    <dbReference type="NCBI Taxonomy" id="321267"/>
    <lineage>
        <taxon>Bacteria</taxon>
        <taxon>Pseudomonadati</taxon>
        <taxon>Pseudomonadota</taxon>
        <taxon>Alphaproteobacteria</taxon>
        <taxon>Rhodobacterales</taxon>
        <taxon>Roseobacteraceae</taxon>
    </lineage>
</organism>
<gene>
    <name evidence="1" type="ORF">SHM7688_02518</name>
</gene>
<protein>
    <submittedName>
        <fullName evidence="1">Uncharacterized protein</fullName>
    </submittedName>
</protein>
<keyword evidence="2" id="KW-1185">Reference proteome</keyword>
<dbReference type="AlphaFoldDB" id="A0A0P1ERR0"/>
<dbReference type="Proteomes" id="UP000054823">
    <property type="component" value="Unassembled WGS sequence"/>
</dbReference>
<reference evidence="1 2" key="1">
    <citation type="submission" date="2015-09" db="EMBL/GenBank/DDBJ databases">
        <authorList>
            <consortium name="Swine Surveillance"/>
        </authorList>
    </citation>
    <scope>NUCLEOTIDE SEQUENCE [LARGE SCALE GENOMIC DNA]</scope>
    <source>
        <strain evidence="1 2">CECT 7688</strain>
    </source>
</reference>
<accession>A0A0P1ERR0</accession>
<dbReference type="AntiFam" id="ANF00127">
    <property type="entry name" value="Shadow ORF (opposite eno)"/>
</dbReference>
<proteinExistence type="predicted"/>
<sequence length="196" mass="20914">MEDFGAHADGFANVRCAHRHDHEFLDVDRVVGMLAAVDDVHHWHRQNARGGAAHIAEQRLRGVICGGFGSGEGHAEDGICTQTAFVFCAVQFDHGAVNGDLLGHIHAHERFGDFAIHGVDSLKHTFAQVAGCVAIALFNGFMRAGGGARRHSGTAHGAVFEDHVDFNSWIAAAVEDFAGENVNDCAHLGGVPDMTK</sequence>
<evidence type="ECO:0000313" key="1">
    <source>
        <dbReference type="EMBL" id="CUH53066.1"/>
    </source>
</evidence>
<evidence type="ECO:0000313" key="2">
    <source>
        <dbReference type="Proteomes" id="UP000054823"/>
    </source>
</evidence>
<name>A0A0P1ERR0_9RHOB</name>